<accession>A0A1I1JMM8</accession>
<name>A0A1I1JMM8_9GAMM</name>
<dbReference type="Pfam" id="PF12146">
    <property type="entry name" value="Hydrolase_4"/>
    <property type="match status" value="1"/>
</dbReference>
<protein>
    <submittedName>
        <fullName evidence="2">Lysophospholipase, alpha-beta hydrolase superfamily</fullName>
    </submittedName>
</protein>
<reference evidence="2 3" key="1">
    <citation type="submission" date="2016-10" db="EMBL/GenBank/DDBJ databases">
        <authorList>
            <person name="de Groot N.N."/>
        </authorList>
    </citation>
    <scope>NUCLEOTIDE SEQUENCE [LARGE SCALE GENOMIC DNA]</scope>
    <source>
        <strain evidence="2 3">DSM 18438</strain>
    </source>
</reference>
<dbReference type="InterPro" id="IPR029058">
    <property type="entry name" value="AB_hydrolase_fold"/>
</dbReference>
<dbReference type="AlphaFoldDB" id="A0A1I1JMM8"/>
<proteinExistence type="predicted"/>
<dbReference type="EMBL" id="FOLH01000007">
    <property type="protein sequence ID" value="SFC47828.1"/>
    <property type="molecule type" value="Genomic_DNA"/>
</dbReference>
<organism evidence="2 3">
    <name type="scientific">Marinospirillum celere</name>
    <dbReference type="NCBI Taxonomy" id="1122252"/>
    <lineage>
        <taxon>Bacteria</taxon>
        <taxon>Pseudomonadati</taxon>
        <taxon>Pseudomonadota</taxon>
        <taxon>Gammaproteobacteria</taxon>
        <taxon>Oceanospirillales</taxon>
        <taxon>Oceanospirillaceae</taxon>
        <taxon>Marinospirillum</taxon>
    </lineage>
</organism>
<keyword evidence="2" id="KW-0378">Hydrolase</keyword>
<dbReference type="InterPro" id="IPR051044">
    <property type="entry name" value="MAG_DAG_Lipase"/>
</dbReference>
<dbReference type="OrthoDB" id="5614837at2"/>
<dbReference type="RefSeq" id="WP_143089523.1">
    <property type="nucleotide sequence ID" value="NZ_FOLH01000007.1"/>
</dbReference>
<evidence type="ECO:0000259" key="1">
    <source>
        <dbReference type="Pfam" id="PF12146"/>
    </source>
</evidence>
<dbReference type="Gene3D" id="3.40.50.1820">
    <property type="entry name" value="alpha/beta hydrolase"/>
    <property type="match status" value="1"/>
</dbReference>
<dbReference type="GO" id="GO:0016787">
    <property type="term" value="F:hydrolase activity"/>
    <property type="evidence" value="ECO:0007669"/>
    <property type="project" value="UniProtKB-KW"/>
</dbReference>
<dbReference type="SUPFAM" id="SSF53474">
    <property type="entry name" value="alpha/beta-Hydrolases"/>
    <property type="match status" value="1"/>
</dbReference>
<dbReference type="STRING" id="1122252.SAMN05660443_2793"/>
<dbReference type="PANTHER" id="PTHR11614">
    <property type="entry name" value="PHOSPHOLIPASE-RELATED"/>
    <property type="match status" value="1"/>
</dbReference>
<evidence type="ECO:0000313" key="2">
    <source>
        <dbReference type="EMBL" id="SFC47828.1"/>
    </source>
</evidence>
<sequence>MLKQEDTGFCYEIHPSLGEQEESIMQAPAFKVSLRLWPHTFLESSWTRQPEKDYADYLSFYGMASVDDPLLAQVRAGWVLEGEQRVWLQGFKPQLGDQQAAAGTLLHLHGYYDHGGLYPHLQRWALAHGLHYLAVDMPGHGLSSGSRASIDDFGIYQQFLRRLVDLLEKENLPRPWMLSGFSTGGAVALEHLLTNNCFDRIALLAPLVRPFGWKAARKWLPLASLFFSHLPRKFRANSHDAKFLEFIRDQDPLQARRLPLAWVKALNRWIPYIEKAPAAGEKVVIIQGEADTTVDWQYNLTVLHRLVPTAKTFLIKDCGHHLLNEVSEKRQETLDRLTQGLLKD</sequence>
<dbReference type="Proteomes" id="UP000199058">
    <property type="component" value="Unassembled WGS sequence"/>
</dbReference>
<gene>
    <name evidence="2" type="ORF">SAMN05660443_2793</name>
</gene>
<dbReference type="InterPro" id="IPR022742">
    <property type="entry name" value="Hydrolase_4"/>
</dbReference>
<feature type="domain" description="Serine aminopeptidase S33" evidence="1">
    <location>
        <begin position="101"/>
        <end position="325"/>
    </location>
</feature>
<evidence type="ECO:0000313" key="3">
    <source>
        <dbReference type="Proteomes" id="UP000199058"/>
    </source>
</evidence>
<keyword evidence="3" id="KW-1185">Reference proteome</keyword>